<dbReference type="SUPFAM" id="SSF53955">
    <property type="entry name" value="Lysozyme-like"/>
    <property type="match status" value="1"/>
</dbReference>
<dbReference type="EMBL" id="JBHSOZ010000005">
    <property type="protein sequence ID" value="MFC5713552.1"/>
    <property type="molecule type" value="Genomic_DNA"/>
</dbReference>
<keyword evidence="20" id="KW-1185">Reference proteome</keyword>
<evidence type="ECO:0000256" key="11">
    <source>
        <dbReference type="ARBA" id="ARBA00023136"/>
    </source>
</evidence>
<sequence length="706" mass="78093">MRIKRKILLWMAMLSAVFGLGVAIYFAVVVIGTVAIDEKQLVMNETSHIYDTDGELIAKLFQEDREVVDINDVPSHVQNAFVAIEDVRFYNHQGIDPRAIGRALYRDILAGARVEGGSTITQQLAKNVFLTHDKTLLRKTKEVLIAMSLERKYSKDEILGFYLNNIYFGHGAYGIQQASRLYFGKDVGELTVDEGALLASLPKAPSHYSPANDIERAEQRRNTVLAVMERHGFLTAEETVAYQGRSLSEDLQRYENNPAYFTYIDMVLQEAEEKYNLTSREIHTGGYDIVVPVDEELQLEAYDMFQDSGNFPGNVVEGAYVMIDHHTGGVAALQGGREYVRHGLNRVNVKRQPGSAIKPAAVYGPALESGSYHPYSMLVDEQIDYDGYSPANFNGEYQGEISMAEAVAQSTNTAAVWLFNELGVNYATSWMEDFGLPVEDDGLAVALGGLSTGYTPLEMASAYTAFANEGNRVEPYVIEEIYDRNGQQIGEADPELNEVISPQNAWYMTRLLENVVTEGTGTAGATEHALAGKTGTTTGARDAWFVGFTPKWTGALWMGYDEAVEEESIASSSYPTALFKKILNGKDLDRESIAFHKPEDVKDLEEPIQLANIGDLNASLSLRGGGLLNVNLSWTPSQDDRIIYQVYEVKNGESEKVGEVEGKGEYTVDGVNMFSLDDYMIVPYNPLTETEGEPSNVAEVNIGFSF</sequence>
<evidence type="ECO:0000256" key="15">
    <source>
        <dbReference type="ARBA" id="ARBA00049902"/>
    </source>
</evidence>
<evidence type="ECO:0000256" key="1">
    <source>
        <dbReference type="ARBA" id="ARBA00022475"/>
    </source>
</evidence>
<dbReference type="NCBIfam" id="TIGR02074">
    <property type="entry name" value="PBP_1a_fam"/>
    <property type="match status" value="1"/>
</dbReference>
<evidence type="ECO:0000256" key="8">
    <source>
        <dbReference type="ARBA" id="ARBA00022960"/>
    </source>
</evidence>
<proteinExistence type="predicted"/>
<dbReference type="InterPro" id="IPR001264">
    <property type="entry name" value="Glyco_trans_51"/>
</dbReference>
<protein>
    <submittedName>
        <fullName evidence="19">Transglycosylase domain-containing protein</fullName>
        <ecNumber evidence="19">2.4.-.-</ecNumber>
    </submittedName>
</protein>
<keyword evidence="2" id="KW-0121">Carboxypeptidase</keyword>
<dbReference type="RefSeq" id="WP_385941481.1">
    <property type="nucleotide sequence ID" value="NZ_JBHSOZ010000005.1"/>
</dbReference>
<keyword evidence="3" id="KW-0645">Protease</keyword>
<keyword evidence="7" id="KW-0378">Hydrolase</keyword>
<evidence type="ECO:0000256" key="13">
    <source>
        <dbReference type="ARBA" id="ARBA00023316"/>
    </source>
</evidence>
<keyword evidence="1" id="KW-1003">Cell membrane</keyword>
<dbReference type="Pfam" id="PF00912">
    <property type="entry name" value="Transgly"/>
    <property type="match status" value="1"/>
</dbReference>
<dbReference type="Proteomes" id="UP001596142">
    <property type="component" value="Unassembled WGS sequence"/>
</dbReference>
<dbReference type="PANTHER" id="PTHR32282:SF32">
    <property type="entry name" value="PENICILLIN-BINDING PROTEIN 2A"/>
    <property type="match status" value="1"/>
</dbReference>
<evidence type="ECO:0000256" key="2">
    <source>
        <dbReference type="ARBA" id="ARBA00022645"/>
    </source>
</evidence>
<evidence type="ECO:0000313" key="20">
    <source>
        <dbReference type="Proteomes" id="UP001596142"/>
    </source>
</evidence>
<keyword evidence="9" id="KW-0573">Peptidoglycan synthesis</keyword>
<feature type="transmembrane region" description="Helical" evidence="16">
    <location>
        <begin position="7"/>
        <end position="36"/>
    </location>
</feature>
<comment type="catalytic activity">
    <reaction evidence="14">
        <text>Preferential cleavage: (Ac)2-L-Lys-D-Ala-|-D-Ala. Also transpeptidation of peptidyl-alanyl moieties that are N-acyl substituents of D-alanine.</text>
        <dbReference type="EC" id="3.4.16.4"/>
    </reaction>
</comment>
<evidence type="ECO:0000256" key="10">
    <source>
        <dbReference type="ARBA" id="ARBA00022989"/>
    </source>
</evidence>
<evidence type="ECO:0000259" key="17">
    <source>
        <dbReference type="Pfam" id="PF00905"/>
    </source>
</evidence>
<gene>
    <name evidence="19" type="ORF">ACFPU1_12235</name>
</gene>
<evidence type="ECO:0000259" key="18">
    <source>
        <dbReference type="Pfam" id="PF00912"/>
    </source>
</evidence>
<keyword evidence="12" id="KW-0511">Multifunctional enzyme</keyword>
<comment type="catalytic activity">
    <reaction evidence="15">
        <text>[GlcNAc-(1-&gt;4)-Mur2Ac(oyl-L-Ala-gamma-D-Glu-L-Lys-D-Ala-D-Ala)](n)-di-trans,octa-cis-undecaprenyl diphosphate + beta-D-GlcNAc-(1-&gt;4)-Mur2Ac(oyl-L-Ala-gamma-D-Glu-L-Lys-D-Ala-D-Ala)-di-trans,octa-cis-undecaprenyl diphosphate = [GlcNAc-(1-&gt;4)-Mur2Ac(oyl-L-Ala-gamma-D-Glu-L-Lys-D-Ala-D-Ala)](n+1)-di-trans,octa-cis-undecaprenyl diphosphate + di-trans,octa-cis-undecaprenyl diphosphate + H(+)</text>
        <dbReference type="Rhea" id="RHEA:23708"/>
        <dbReference type="Rhea" id="RHEA-COMP:9602"/>
        <dbReference type="Rhea" id="RHEA-COMP:9603"/>
        <dbReference type="ChEBI" id="CHEBI:15378"/>
        <dbReference type="ChEBI" id="CHEBI:58405"/>
        <dbReference type="ChEBI" id="CHEBI:60033"/>
        <dbReference type="ChEBI" id="CHEBI:78435"/>
        <dbReference type="EC" id="2.4.99.28"/>
    </reaction>
</comment>
<keyword evidence="11 16" id="KW-0472">Membrane</keyword>
<evidence type="ECO:0000256" key="14">
    <source>
        <dbReference type="ARBA" id="ARBA00034000"/>
    </source>
</evidence>
<keyword evidence="5 19" id="KW-0808">Transferase</keyword>
<keyword evidence="6 16" id="KW-0812">Transmembrane</keyword>
<comment type="caution">
    <text evidence="19">The sequence shown here is derived from an EMBL/GenBank/DDBJ whole genome shotgun (WGS) entry which is preliminary data.</text>
</comment>
<organism evidence="19 20">
    <name type="scientific">Thalassorhabdus alkalitolerans</name>
    <dbReference type="NCBI Taxonomy" id="2282697"/>
    <lineage>
        <taxon>Bacteria</taxon>
        <taxon>Bacillati</taxon>
        <taxon>Bacillota</taxon>
        <taxon>Bacilli</taxon>
        <taxon>Bacillales</taxon>
        <taxon>Bacillaceae</taxon>
        <taxon>Thalassorhabdus</taxon>
    </lineage>
</organism>
<evidence type="ECO:0000256" key="12">
    <source>
        <dbReference type="ARBA" id="ARBA00023268"/>
    </source>
</evidence>
<dbReference type="PANTHER" id="PTHR32282">
    <property type="entry name" value="BINDING PROTEIN TRANSPEPTIDASE, PUTATIVE-RELATED"/>
    <property type="match status" value="1"/>
</dbReference>
<keyword evidence="8" id="KW-0133">Cell shape</keyword>
<dbReference type="InterPro" id="IPR050396">
    <property type="entry name" value="Glycosyltr_51/Transpeptidase"/>
</dbReference>
<dbReference type="InterPro" id="IPR023346">
    <property type="entry name" value="Lysozyme-like_dom_sf"/>
</dbReference>
<keyword evidence="4 19" id="KW-0328">Glycosyltransferase</keyword>
<evidence type="ECO:0000256" key="4">
    <source>
        <dbReference type="ARBA" id="ARBA00022676"/>
    </source>
</evidence>
<dbReference type="InterPro" id="IPR036950">
    <property type="entry name" value="PBP_transglycosylase"/>
</dbReference>
<feature type="domain" description="Penicillin-binding protein transpeptidase" evidence="17">
    <location>
        <begin position="318"/>
        <end position="583"/>
    </location>
</feature>
<evidence type="ECO:0000256" key="7">
    <source>
        <dbReference type="ARBA" id="ARBA00022801"/>
    </source>
</evidence>
<name>A0ABW0YQ24_9BACI</name>
<keyword evidence="13" id="KW-0961">Cell wall biogenesis/degradation</keyword>
<reference evidence="20" key="1">
    <citation type="journal article" date="2019" name="Int. J. Syst. Evol. Microbiol.">
        <title>The Global Catalogue of Microorganisms (GCM) 10K type strain sequencing project: providing services to taxonomists for standard genome sequencing and annotation.</title>
        <authorList>
            <consortium name="The Broad Institute Genomics Platform"/>
            <consortium name="The Broad Institute Genome Sequencing Center for Infectious Disease"/>
            <person name="Wu L."/>
            <person name="Ma J."/>
        </authorList>
    </citation>
    <scope>NUCLEOTIDE SEQUENCE [LARGE SCALE GENOMIC DNA]</scope>
    <source>
        <strain evidence="20">CECT 7184</strain>
    </source>
</reference>
<evidence type="ECO:0000313" key="19">
    <source>
        <dbReference type="EMBL" id="MFC5713552.1"/>
    </source>
</evidence>
<dbReference type="EC" id="2.4.-.-" evidence="19"/>
<dbReference type="SUPFAM" id="SSF56601">
    <property type="entry name" value="beta-lactamase/transpeptidase-like"/>
    <property type="match status" value="1"/>
</dbReference>
<dbReference type="Gene3D" id="3.40.710.10">
    <property type="entry name" value="DD-peptidase/beta-lactamase superfamily"/>
    <property type="match status" value="1"/>
</dbReference>
<dbReference type="Pfam" id="PF00905">
    <property type="entry name" value="Transpeptidase"/>
    <property type="match status" value="1"/>
</dbReference>
<dbReference type="Gene3D" id="1.10.3810.10">
    <property type="entry name" value="Biosynthetic peptidoglycan transglycosylase-like"/>
    <property type="match status" value="1"/>
</dbReference>
<evidence type="ECO:0000256" key="5">
    <source>
        <dbReference type="ARBA" id="ARBA00022679"/>
    </source>
</evidence>
<evidence type="ECO:0000256" key="9">
    <source>
        <dbReference type="ARBA" id="ARBA00022984"/>
    </source>
</evidence>
<dbReference type="InterPro" id="IPR012338">
    <property type="entry name" value="Beta-lactam/transpept-like"/>
</dbReference>
<accession>A0ABW0YQ24</accession>
<evidence type="ECO:0000256" key="3">
    <source>
        <dbReference type="ARBA" id="ARBA00022670"/>
    </source>
</evidence>
<keyword evidence="10 16" id="KW-1133">Transmembrane helix</keyword>
<dbReference type="GO" id="GO:0016757">
    <property type="term" value="F:glycosyltransferase activity"/>
    <property type="evidence" value="ECO:0007669"/>
    <property type="project" value="UniProtKB-KW"/>
</dbReference>
<evidence type="ECO:0000256" key="16">
    <source>
        <dbReference type="SAM" id="Phobius"/>
    </source>
</evidence>
<dbReference type="InterPro" id="IPR001460">
    <property type="entry name" value="PCN-bd_Tpept"/>
</dbReference>
<feature type="domain" description="Glycosyl transferase family 51" evidence="18">
    <location>
        <begin position="54"/>
        <end position="228"/>
    </location>
</feature>
<evidence type="ECO:0000256" key="6">
    <source>
        <dbReference type="ARBA" id="ARBA00022692"/>
    </source>
</evidence>